<gene>
    <name evidence="2" type="ORF">O3G_MSEX008049</name>
</gene>
<dbReference type="EMBL" id="JH668440">
    <property type="protein sequence ID" value="KAG6453255.1"/>
    <property type="molecule type" value="Genomic_DNA"/>
</dbReference>
<comment type="caution">
    <text evidence="2">The sequence shown here is derived from an EMBL/GenBank/DDBJ whole genome shotgun (WGS) entry which is preliminary data.</text>
</comment>
<name>A0A921Z927_MANSE</name>
<proteinExistence type="inferred from homology"/>
<dbReference type="OrthoDB" id="354351at2759"/>
<dbReference type="AlphaFoldDB" id="A0A921Z927"/>
<dbReference type="GO" id="GO:0008289">
    <property type="term" value="F:lipid binding"/>
    <property type="evidence" value="ECO:0007669"/>
    <property type="project" value="InterPro"/>
</dbReference>
<protein>
    <submittedName>
        <fullName evidence="2">Uncharacterized protein</fullName>
    </submittedName>
</protein>
<sequence>MAFLGKEYKLVKHENYDGFLKSLGLPNERVQEMLKNDETEKLVKNGDTYTFYYNSPSDKREVTFTPGLEFVELVEEGEPIKSTYTIDGNTVHQVSSGSDRVANFKREYEGDNLVVTMTCDKWDGVARAYYKA</sequence>
<comment type="similarity">
    <text evidence="1">Belongs to the calycin superfamily. Fatty-acid binding protein (FABP) family.</text>
</comment>
<evidence type="ECO:0000313" key="2">
    <source>
        <dbReference type="EMBL" id="KAG6453255.1"/>
    </source>
</evidence>
<evidence type="ECO:0000313" key="3">
    <source>
        <dbReference type="Proteomes" id="UP000791440"/>
    </source>
</evidence>
<reference evidence="2" key="2">
    <citation type="submission" date="2020-12" db="EMBL/GenBank/DDBJ databases">
        <authorList>
            <person name="Kanost M."/>
        </authorList>
    </citation>
    <scope>NUCLEOTIDE SEQUENCE</scope>
</reference>
<keyword evidence="3" id="KW-1185">Reference proteome</keyword>
<dbReference type="InterPro" id="IPR012674">
    <property type="entry name" value="Calycin"/>
</dbReference>
<dbReference type="PANTHER" id="PTHR11955">
    <property type="entry name" value="FATTY ACID BINDING PROTEIN"/>
    <property type="match status" value="1"/>
</dbReference>
<dbReference type="SUPFAM" id="SSF50814">
    <property type="entry name" value="Lipocalins"/>
    <property type="match status" value="1"/>
</dbReference>
<dbReference type="Proteomes" id="UP000791440">
    <property type="component" value="Unassembled WGS sequence"/>
</dbReference>
<organism evidence="2 3">
    <name type="scientific">Manduca sexta</name>
    <name type="common">Tobacco hawkmoth</name>
    <name type="synonym">Tobacco hornworm</name>
    <dbReference type="NCBI Taxonomy" id="7130"/>
    <lineage>
        <taxon>Eukaryota</taxon>
        <taxon>Metazoa</taxon>
        <taxon>Ecdysozoa</taxon>
        <taxon>Arthropoda</taxon>
        <taxon>Hexapoda</taxon>
        <taxon>Insecta</taxon>
        <taxon>Pterygota</taxon>
        <taxon>Neoptera</taxon>
        <taxon>Endopterygota</taxon>
        <taxon>Lepidoptera</taxon>
        <taxon>Glossata</taxon>
        <taxon>Ditrysia</taxon>
        <taxon>Bombycoidea</taxon>
        <taxon>Sphingidae</taxon>
        <taxon>Sphinginae</taxon>
        <taxon>Sphingini</taxon>
        <taxon>Manduca</taxon>
    </lineage>
</organism>
<accession>A0A921Z927</accession>
<dbReference type="Gene3D" id="2.40.128.20">
    <property type="match status" value="1"/>
</dbReference>
<evidence type="ECO:0000256" key="1">
    <source>
        <dbReference type="ARBA" id="ARBA00008390"/>
    </source>
</evidence>
<dbReference type="InterPro" id="IPR031259">
    <property type="entry name" value="ILBP"/>
</dbReference>
<reference evidence="2" key="1">
    <citation type="journal article" date="2016" name="Insect Biochem. Mol. Biol.">
        <title>Multifaceted biological insights from a draft genome sequence of the tobacco hornworm moth, Manduca sexta.</title>
        <authorList>
            <person name="Kanost M.R."/>
            <person name="Arrese E.L."/>
            <person name="Cao X."/>
            <person name="Chen Y.R."/>
            <person name="Chellapilla S."/>
            <person name="Goldsmith M.R."/>
            <person name="Grosse-Wilde E."/>
            <person name="Heckel D.G."/>
            <person name="Herndon N."/>
            <person name="Jiang H."/>
            <person name="Papanicolaou A."/>
            <person name="Qu J."/>
            <person name="Soulages J.L."/>
            <person name="Vogel H."/>
            <person name="Walters J."/>
            <person name="Waterhouse R.M."/>
            <person name="Ahn S.J."/>
            <person name="Almeida F.C."/>
            <person name="An C."/>
            <person name="Aqrawi P."/>
            <person name="Bretschneider A."/>
            <person name="Bryant W.B."/>
            <person name="Bucks S."/>
            <person name="Chao H."/>
            <person name="Chevignon G."/>
            <person name="Christen J.M."/>
            <person name="Clarke D.F."/>
            <person name="Dittmer N.T."/>
            <person name="Ferguson L.C.F."/>
            <person name="Garavelou S."/>
            <person name="Gordon K.H.J."/>
            <person name="Gunaratna R.T."/>
            <person name="Han Y."/>
            <person name="Hauser F."/>
            <person name="He Y."/>
            <person name="Heidel-Fischer H."/>
            <person name="Hirsh A."/>
            <person name="Hu Y."/>
            <person name="Jiang H."/>
            <person name="Kalra D."/>
            <person name="Klinner C."/>
            <person name="Konig C."/>
            <person name="Kovar C."/>
            <person name="Kroll A.R."/>
            <person name="Kuwar S.S."/>
            <person name="Lee S.L."/>
            <person name="Lehman R."/>
            <person name="Li K."/>
            <person name="Li Z."/>
            <person name="Liang H."/>
            <person name="Lovelace S."/>
            <person name="Lu Z."/>
            <person name="Mansfield J.H."/>
            <person name="McCulloch K.J."/>
            <person name="Mathew T."/>
            <person name="Morton B."/>
            <person name="Muzny D.M."/>
            <person name="Neunemann D."/>
            <person name="Ongeri F."/>
            <person name="Pauchet Y."/>
            <person name="Pu L.L."/>
            <person name="Pyrousis I."/>
            <person name="Rao X.J."/>
            <person name="Redding A."/>
            <person name="Roesel C."/>
            <person name="Sanchez-Gracia A."/>
            <person name="Schaack S."/>
            <person name="Shukla A."/>
            <person name="Tetreau G."/>
            <person name="Wang Y."/>
            <person name="Xiong G.H."/>
            <person name="Traut W."/>
            <person name="Walsh T.K."/>
            <person name="Worley K.C."/>
            <person name="Wu D."/>
            <person name="Wu W."/>
            <person name="Wu Y.Q."/>
            <person name="Zhang X."/>
            <person name="Zou Z."/>
            <person name="Zucker H."/>
            <person name="Briscoe A.D."/>
            <person name="Burmester T."/>
            <person name="Clem R.J."/>
            <person name="Feyereisen R."/>
            <person name="Grimmelikhuijzen C.J.P."/>
            <person name="Hamodrakas S.J."/>
            <person name="Hansson B.S."/>
            <person name="Huguet E."/>
            <person name="Jermiin L.S."/>
            <person name="Lan Q."/>
            <person name="Lehman H.K."/>
            <person name="Lorenzen M."/>
            <person name="Merzendorfer H."/>
            <person name="Michalopoulos I."/>
            <person name="Morton D.B."/>
            <person name="Muthukrishnan S."/>
            <person name="Oakeshott J.G."/>
            <person name="Palmer W."/>
            <person name="Park Y."/>
            <person name="Passarelli A.L."/>
            <person name="Rozas J."/>
            <person name="Schwartz L.M."/>
            <person name="Smith W."/>
            <person name="Southgate A."/>
            <person name="Vilcinskas A."/>
            <person name="Vogt R."/>
            <person name="Wang P."/>
            <person name="Werren J."/>
            <person name="Yu X.Q."/>
            <person name="Zhou J.J."/>
            <person name="Brown S.J."/>
            <person name="Scherer S.E."/>
            <person name="Richards S."/>
            <person name="Blissard G.W."/>
        </authorList>
    </citation>
    <scope>NUCLEOTIDE SEQUENCE</scope>
</reference>